<reference evidence="3" key="1">
    <citation type="submission" date="2015-07" db="EMBL/GenBank/DDBJ databases">
        <title>Transcriptome Assembly of Anthurium amnicola.</title>
        <authorList>
            <person name="Suzuki J."/>
        </authorList>
    </citation>
    <scope>NUCLEOTIDE SEQUENCE</scope>
</reference>
<accession>A0A1D1Z910</accession>
<feature type="region of interest" description="Disordered" evidence="1">
    <location>
        <begin position="1"/>
        <end position="23"/>
    </location>
</feature>
<feature type="transmembrane region" description="Helical" evidence="2">
    <location>
        <begin position="223"/>
        <end position="245"/>
    </location>
</feature>
<protein>
    <submittedName>
        <fullName evidence="3">NAD-dependent deacetylase sirtuin-1</fullName>
    </submittedName>
</protein>
<organism evidence="3">
    <name type="scientific">Anthurium amnicola</name>
    <dbReference type="NCBI Taxonomy" id="1678845"/>
    <lineage>
        <taxon>Eukaryota</taxon>
        <taxon>Viridiplantae</taxon>
        <taxon>Streptophyta</taxon>
        <taxon>Embryophyta</taxon>
        <taxon>Tracheophyta</taxon>
        <taxon>Spermatophyta</taxon>
        <taxon>Magnoliopsida</taxon>
        <taxon>Liliopsida</taxon>
        <taxon>Araceae</taxon>
        <taxon>Pothoideae</taxon>
        <taxon>Potheae</taxon>
        <taxon>Anthurium</taxon>
    </lineage>
</organism>
<proteinExistence type="predicted"/>
<evidence type="ECO:0000256" key="2">
    <source>
        <dbReference type="SAM" id="Phobius"/>
    </source>
</evidence>
<evidence type="ECO:0000256" key="1">
    <source>
        <dbReference type="SAM" id="MobiDB-lite"/>
    </source>
</evidence>
<feature type="transmembrane region" description="Helical" evidence="2">
    <location>
        <begin position="131"/>
        <end position="159"/>
    </location>
</feature>
<dbReference type="PANTHER" id="PTHR34370">
    <property type="entry name" value="OS04G0600100 PROTEIN"/>
    <property type="match status" value="1"/>
</dbReference>
<keyword evidence="2" id="KW-0472">Membrane</keyword>
<dbReference type="AlphaFoldDB" id="A0A1D1Z910"/>
<name>A0A1D1Z910_9ARAE</name>
<keyword evidence="2" id="KW-1133">Transmembrane helix</keyword>
<dbReference type="PANTHER" id="PTHR34370:SF2">
    <property type="entry name" value="GAG-POL POLYPROTEIN_RETROTRANSPOSON"/>
    <property type="match status" value="1"/>
</dbReference>
<feature type="compositionally biased region" description="Polar residues" evidence="1">
    <location>
        <begin position="1"/>
        <end position="14"/>
    </location>
</feature>
<gene>
    <name evidence="3" type="primary">SIRT1_4</name>
    <name evidence="3" type="ORF">g.91713</name>
</gene>
<evidence type="ECO:0000313" key="3">
    <source>
        <dbReference type="EMBL" id="JAT63379.1"/>
    </source>
</evidence>
<keyword evidence="2" id="KW-0812">Transmembrane</keyword>
<sequence length="246" mass="26591">MRCSTRAATLTQPPTDGRATHAPPSRYLLPSRSSAGLCNHAPARAVSRWHGGFLRCRGVGVWTWLDPSGTCSPAQLVTPCRCSKNVEGEVNGVEDVQDVSGDGIGTEGRDGKEVKKGTFSSKELMEQLKRYGVAGVLSYGLLNTFYYLITFLLVWFYFAPAPGKMGYAAAVERFLKLMAAIWAGSQVTKLLRAGGALVLAPLVDKGLSWFTIKFKFVSKGKAFVAIAVACFGLAFLLFLALTLLWA</sequence>
<dbReference type="EMBL" id="GDJX01004557">
    <property type="protein sequence ID" value="JAT63379.1"/>
    <property type="molecule type" value="Transcribed_RNA"/>
</dbReference>